<keyword evidence="1" id="KW-0597">Phosphoprotein</keyword>
<comment type="caution">
    <text evidence="2">Lacks conserved residue(s) required for the propagation of feature annotation.</text>
</comment>
<evidence type="ECO:0000313" key="5">
    <source>
        <dbReference type="Proteomes" id="UP000179266"/>
    </source>
</evidence>
<dbReference type="PROSITE" id="PS50110">
    <property type="entry name" value="RESPONSE_REGULATORY"/>
    <property type="match status" value="1"/>
</dbReference>
<dbReference type="Gene3D" id="3.40.50.2300">
    <property type="match status" value="1"/>
</dbReference>
<dbReference type="PANTHER" id="PTHR44591:SF3">
    <property type="entry name" value="RESPONSE REGULATORY DOMAIN-CONTAINING PROTEIN"/>
    <property type="match status" value="1"/>
</dbReference>
<name>A0A1F7RW40_9BACT</name>
<sequence length="76" mass="8751">MYPISGIDLCKMIREQDHFADIPIIFLSASEDQAILSKIGEFGLVDYIKKPFSLEELIRRIKIFLPDLPLVGMRKN</sequence>
<dbReference type="InterPro" id="IPR001789">
    <property type="entry name" value="Sig_transdc_resp-reg_receiver"/>
</dbReference>
<evidence type="ECO:0000256" key="1">
    <source>
        <dbReference type="ARBA" id="ARBA00022553"/>
    </source>
</evidence>
<accession>A0A1F7RW40</accession>
<dbReference type="InterPro" id="IPR050595">
    <property type="entry name" value="Bact_response_regulator"/>
</dbReference>
<evidence type="ECO:0000259" key="3">
    <source>
        <dbReference type="PROSITE" id="PS50110"/>
    </source>
</evidence>
<dbReference type="Proteomes" id="UP000179266">
    <property type="component" value="Unassembled WGS sequence"/>
</dbReference>
<evidence type="ECO:0000313" key="4">
    <source>
        <dbReference type="EMBL" id="OGL45067.1"/>
    </source>
</evidence>
<dbReference type="SUPFAM" id="SSF52172">
    <property type="entry name" value="CheY-like"/>
    <property type="match status" value="1"/>
</dbReference>
<dbReference type="EMBL" id="MGDD01000196">
    <property type="protein sequence ID" value="OGL45067.1"/>
    <property type="molecule type" value="Genomic_DNA"/>
</dbReference>
<dbReference type="AlphaFoldDB" id="A0A1F7RW40"/>
<dbReference type="InterPro" id="IPR011006">
    <property type="entry name" value="CheY-like_superfamily"/>
</dbReference>
<dbReference type="PANTHER" id="PTHR44591">
    <property type="entry name" value="STRESS RESPONSE REGULATOR PROTEIN 1"/>
    <property type="match status" value="1"/>
</dbReference>
<comment type="caution">
    <text evidence="4">The sequence shown here is derived from an EMBL/GenBank/DDBJ whole genome shotgun (WGS) entry which is preliminary data.</text>
</comment>
<dbReference type="GO" id="GO:0000160">
    <property type="term" value="P:phosphorelay signal transduction system"/>
    <property type="evidence" value="ECO:0007669"/>
    <property type="project" value="InterPro"/>
</dbReference>
<evidence type="ECO:0000256" key="2">
    <source>
        <dbReference type="PROSITE-ProRule" id="PRU00169"/>
    </source>
</evidence>
<feature type="domain" description="Response regulatory" evidence="3">
    <location>
        <begin position="1"/>
        <end position="65"/>
    </location>
</feature>
<protein>
    <recommendedName>
        <fullName evidence="3">Response regulatory domain-containing protein</fullName>
    </recommendedName>
</protein>
<gene>
    <name evidence="4" type="ORF">A2161_18845</name>
</gene>
<proteinExistence type="predicted"/>
<dbReference type="Pfam" id="PF00072">
    <property type="entry name" value="Response_reg"/>
    <property type="match status" value="1"/>
</dbReference>
<organism evidence="4 5">
    <name type="scientific">Candidatus Schekmanbacteria bacterium RBG_13_48_7</name>
    <dbReference type="NCBI Taxonomy" id="1817878"/>
    <lineage>
        <taxon>Bacteria</taxon>
        <taxon>Candidatus Schekmaniibacteriota</taxon>
    </lineage>
</organism>
<reference evidence="4 5" key="1">
    <citation type="journal article" date="2016" name="Nat. Commun.">
        <title>Thousands of microbial genomes shed light on interconnected biogeochemical processes in an aquifer system.</title>
        <authorList>
            <person name="Anantharaman K."/>
            <person name="Brown C.T."/>
            <person name="Hug L.A."/>
            <person name="Sharon I."/>
            <person name="Castelle C.J."/>
            <person name="Probst A.J."/>
            <person name="Thomas B.C."/>
            <person name="Singh A."/>
            <person name="Wilkins M.J."/>
            <person name="Karaoz U."/>
            <person name="Brodie E.L."/>
            <person name="Williams K.H."/>
            <person name="Hubbard S.S."/>
            <person name="Banfield J.F."/>
        </authorList>
    </citation>
    <scope>NUCLEOTIDE SEQUENCE [LARGE SCALE GENOMIC DNA]</scope>
</reference>